<gene>
    <name evidence="3" type="ORF">BVC80_9063g52</name>
</gene>
<dbReference type="SUPFAM" id="SSF56112">
    <property type="entry name" value="Protein kinase-like (PK-like)"/>
    <property type="match status" value="1"/>
</dbReference>
<dbReference type="Proteomes" id="UP000195402">
    <property type="component" value="Unassembled WGS sequence"/>
</dbReference>
<evidence type="ECO:0000256" key="1">
    <source>
        <dbReference type="ARBA" id="ARBA00008874"/>
    </source>
</evidence>
<name>A0A200PNC2_MACCD</name>
<evidence type="ECO:0000313" key="3">
    <source>
        <dbReference type="EMBL" id="OUZ99687.1"/>
    </source>
</evidence>
<feature type="domain" description="Protein kinase" evidence="2">
    <location>
        <begin position="1"/>
        <end position="206"/>
    </location>
</feature>
<evidence type="ECO:0000313" key="4">
    <source>
        <dbReference type="Proteomes" id="UP000195402"/>
    </source>
</evidence>
<dbReference type="Pfam" id="PF00069">
    <property type="entry name" value="Pkinase"/>
    <property type="match status" value="1"/>
</dbReference>
<dbReference type="GO" id="GO:0004672">
    <property type="term" value="F:protein kinase activity"/>
    <property type="evidence" value="ECO:0007669"/>
    <property type="project" value="InterPro"/>
</dbReference>
<dbReference type="AlphaFoldDB" id="A0A200PNC2"/>
<dbReference type="InterPro" id="IPR047173">
    <property type="entry name" value="STRAD_A/B-like"/>
</dbReference>
<dbReference type="InterPro" id="IPR011009">
    <property type="entry name" value="Kinase-like_dom_sf"/>
</dbReference>
<keyword evidence="3" id="KW-0418">Kinase</keyword>
<dbReference type="SMART" id="SM00220">
    <property type="entry name" value="S_TKc"/>
    <property type="match status" value="1"/>
</dbReference>
<evidence type="ECO:0000259" key="2">
    <source>
        <dbReference type="PROSITE" id="PS50011"/>
    </source>
</evidence>
<dbReference type="InParanoid" id="A0A200PNC2"/>
<dbReference type="InterPro" id="IPR008271">
    <property type="entry name" value="Ser/Thr_kinase_AS"/>
</dbReference>
<dbReference type="Gene3D" id="1.10.510.10">
    <property type="entry name" value="Transferase(Phosphotransferase) domain 1"/>
    <property type="match status" value="1"/>
</dbReference>
<dbReference type="PANTHER" id="PTHR48014:SF7">
    <property type="entry name" value="SERINE_THREONINE-PROTEIN KINASE BLUS1"/>
    <property type="match status" value="1"/>
</dbReference>
<dbReference type="EMBL" id="MVGT01004391">
    <property type="protein sequence ID" value="OUZ99687.1"/>
    <property type="molecule type" value="Genomic_DNA"/>
</dbReference>
<proteinExistence type="inferred from homology"/>
<dbReference type="GO" id="GO:0005524">
    <property type="term" value="F:ATP binding"/>
    <property type="evidence" value="ECO:0007669"/>
    <property type="project" value="InterPro"/>
</dbReference>
<reference evidence="3 4" key="1">
    <citation type="journal article" date="2017" name="Mol. Plant">
        <title>The Genome of Medicinal Plant Macleaya cordata Provides New Insights into Benzylisoquinoline Alkaloids Metabolism.</title>
        <authorList>
            <person name="Liu X."/>
            <person name="Liu Y."/>
            <person name="Huang P."/>
            <person name="Ma Y."/>
            <person name="Qing Z."/>
            <person name="Tang Q."/>
            <person name="Cao H."/>
            <person name="Cheng P."/>
            <person name="Zheng Y."/>
            <person name="Yuan Z."/>
            <person name="Zhou Y."/>
            <person name="Liu J."/>
            <person name="Tang Z."/>
            <person name="Zhuo Y."/>
            <person name="Zhang Y."/>
            <person name="Yu L."/>
            <person name="Huang J."/>
            <person name="Yang P."/>
            <person name="Peng Q."/>
            <person name="Zhang J."/>
            <person name="Jiang W."/>
            <person name="Zhang Z."/>
            <person name="Lin K."/>
            <person name="Ro D.K."/>
            <person name="Chen X."/>
            <person name="Xiong X."/>
            <person name="Shang Y."/>
            <person name="Huang S."/>
            <person name="Zeng J."/>
        </authorList>
    </citation>
    <scope>NUCLEOTIDE SEQUENCE [LARGE SCALE GENOMIC DNA]</scope>
    <source>
        <strain evidence="4">cv. BLH2017</strain>
        <tissue evidence="3">Root</tissue>
    </source>
</reference>
<keyword evidence="4" id="KW-1185">Reference proteome</keyword>
<organism evidence="3 4">
    <name type="scientific">Macleaya cordata</name>
    <name type="common">Five-seeded plume-poppy</name>
    <name type="synonym">Bocconia cordata</name>
    <dbReference type="NCBI Taxonomy" id="56857"/>
    <lineage>
        <taxon>Eukaryota</taxon>
        <taxon>Viridiplantae</taxon>
        <taxon>Streptophyta</taxon>
        <taxon>Embryophyta</taxon>
        <taxon>Tracheophyta</taxon>
        <taxon>Spermatophyta</taxon>
        <taxon>Magnoliopsida</taxon>
        <taxon>Ranunculales</taxon>
        <taxon>Papaveraceae</taxon>
        <taxon>Papaveroideae</taxon>
        <taxon>Macleaya</taxon>
    </lineage>
</organism>
<dbReference type="PROSITE" id="PS50011">
    <property type="entry name" value="PROTEIN_KINASE_DOM"/>
    <property type="match status" value="1"/>
</dbReference>
<comment type="similarity">
    <text evidence="1">Belongs to the protein kinase superfamily. STE Ser/Thr protein kinase family. STE20 subfamily.</text>
</comment>
<accession>A0A200PNC2</accession>
<comment type="caution">
    <text evidence="3">The sequence shown here is derived from an EMBL/GenBank/DDBJ whole genome shotgun (WGS) entry which is preliminary data.</text>
</comment>
<dbReference type="PROSITE" id="PS00108">
    <property type="entry name" value="PROTEIN_KINASE_ST"/>
    <property type="match status" value="1"/>
</dbReference>
<dbReference type="InterPro" id="IPR000719">
    <property type="entry name" value="Prot_kinase_dom"/>
</dbReference>
<protein>
    <submittedName>
        <fullName evidence="3">Protein kinase domain</fullName>
    </submittedName>
</protein>
<dbReference type="OrthoDB" id="248923at2759"/>
<dbReference type="PANTHER" id="PTHR48014">
    <property type="entry name" value="SERINE/THREONINE-PROTEIN KINASE FRAY2"/>
    <property type="match status" value="1"/>
</dbReference>
<dbReference type="GO" id="GO:0043539">
    <property type="term" value="F:protein serine/threonine kinase activator activity"/>
    <property type="evidence" value="ECO:0007669"/>
    <property type="project" value="InterPro"/>
</dbReference>
<dbReference type="STRING" id="56857.A0A200PNC2"/>
<sequence>MSADSAPPDRQEVLNTVVLEHATDLCQTACTYTYEHKFVGIEAPTVLKLISLADCQSTFKDMEDELNSCKMFIHPNILLAEFAVQTDVLEEFAHFCMPFMSEGCLKRIISTRFSDGLQEFYVAPILKEILEGLSYLQEKSLFHGDIKPSNILVHLNGPTPTYISLDQSHASASSAEVPSVASVMLSDWKISMSYYKPLEKLLPTAP</sequence>
<keyword evidence="3" id="KW-0808">Transferase</keyword>